<evidence type="ECO:0000256" key="2">
    <source>
        <dbReference type="SAM" id="Coils"/>
    </source>
</evidence>
<dbReference type="OrthoDB" id="515401at2759"/>
<feature type="compositionally biased region" description="Low complexity" evidence="3">
    <location>
        <begin position="66"/>
        <end position="93"/>
    </location>
</feature>
<keyword evidence="1" id="KW-0862">Zinc</keyword>
<keyword evidence="6" id="KW-1185">Reference proteome</keyword>
<keyword evidence="1" id="KW-0479">Metal-binding</keyword>
<dbReference type="InterPro" id="IPR013088">
    <property type="entry name" value="Znf_NHR/GATA"/>
</dbReference>
<name>A0A2G5B952_COERN</name>
<dbReference type="Proteomes" id="UP000242474">
    <property type="component" value="Unassembled WGS sequence"/>
</dbReference>
<dbReference type="AlphaFoldDB" id="A0A2G5B952"/>
<dbReference type="InterPro" id="IPR000679">
    <property type="entry name" value="Znf_GATA"/>
</dbReference>
<dbReference type="GO" id="GO:0043565">
    <property type="term" value="F:sequence-specific DNA binding"/>
    <property type="evidence" value="ECO:0007669"/>
    <property type="project" value="InterPro"/>
</dbReference>
<evidence type="ECO:0000256" key="3">
    <source>
        <dbReference type="SAM" id="MobiDB-lite"/>
    </source>
</evidence>
<evidence type="ECO:0000256" key="1">
    <source>
        <dbReference type="PROSITE-ProRule" id="PRU00094"/>
    </source>
</evidence>
<feature type="domain" description="GATA-type" evidence="4">
    <location>
        <begin position="206"/>
        <end position="262"/>
    </location>
</feature>
<dbReference type="CDD" id="cd00202">
    <property type="entry name" value="ZnF_GATA"/>
    <property type="match status" value="1"/>
</dbReference>
<keyword evidence="2" id="KW-0175">Coiled coil</keyword>
<dbReference type="GO" id="GO:0006355">
    <property type="term" value="P:regulation of DNA-templated transcription"/>
    <property type="evidence" value="ECO:0007669"/>
    <property type="project" value="InterPro"/>
</dbReference>
<evidence type="ECO:0000313" key="5">
    <source>
        <dbReference type="EMBL" id="PIA15257.1"/>
    </source>
</evidence>
<dbReference type="SMART" id="SM00401">
    <property type="entry name" value="ZnF_GATA"/>
    <property type="match status" value="1"/>
</dbReference>
<dbReference type="STRING" id="763665.A0A2G5B952"/>
<keyword evidence="1" id="KW-0863">Zinc-finger</keyword>
<proteinExistence type="predicted"/>
<sequence>MSNIGGRGFYMSDVKDNQEETNFVSAMSSNRVVGLIARDTNGLITPNDSFLSLETSSQILTPFDFSSPLSSQSESSQLSQQQSQLSQQQSQLSQQQSQLSQQLTLQSMPSTSSLFPPGIFAYSANNQTIPPLPYYGGPTQQFDGIGEFSGAGLSIYHNQQLQQQQQQQQIQQQQLQQLQQIQQLQQQQEHEFHAPLLSQQGMFFNTTKVKTCSICGVCETPTWRRHPLNGACVCNACGLYYKLHKRDREFTVNARGQRVVRRQPRGAARRAQLRDRELGALQLISNTTVDNTNSVPASSVNASLFGNYL</sequence>
<dbReference type="SUPFAM" id="SSF57716">
    <property type="entry name" value="Glucocorticoid receptor-like (DNA-binding domain)"/>
    <property type="match status" value="1"/>
</dbReference>
<dbReference type="PROSITE" id="PS00344">
    <property type="entry name" value="GATA_ZN_FINGER_1"/>
    <property type="match status" value="1"/>
</dbReference>
<dbReference type="GO" id="GO:0008270">
    <property type="term" value="F:zinc ion binding"/>
    <property type="evidence" value="ECO:0007669"/>
    <property type="project" value="UniProtKB-KW"/>
</dbReference>
<dbReference type="PROSITE" id="PS50114">
    <property type="entry name" value="GATA_ZN_FINGER_2"/>
    <property type="match status" value="1"/>
</dbReference>
<feature type="coiled-coil region" evidence="2">
    <location>
        <begin position="156"/>
        <end position="187"/>
    </location>
</feature>
<evidence type="ECO:0000259" key="4">
    <source>
        <dbReference type="PROSITE" id="PS50114"/>
    </source>
</evidence>
<gene>
    <name evidence="5" type="ORF">COEREDRAFT_88101</name>
</gene>
<dbReference type="Pfam" id="PF00320">
    <property type="entry name" value="GATA"/>
    <property type="match status" value="1"/>
</dbReference>
<protein>
    <recommendedName>
        <fullName evidence="4">GATA-type domain-containing protein</fullName>
    </recommendedName>
</protein>
<organism evidence="5 6">
    <name type="scientific">Coemansia reversa (strain ATCC 12441 / NRRL 1564)</name>
    <dbReference type="NCBI Taxonomy" id="763665"/>
    <lineage>
        <taxon>Eukaryota</taxon>
        <taxon>Fungi</taxon>
        <taxon>Fungi incertae sedis</taxon>
        <taxon>Zoopagomycota</taxon>
        <taxon>Kickxellomycotina</taxon>
        <taxon>Kickxellomycetes</taxon>
        <taxon>Kickxellales</taxon>
        <taxon>Kickxellaceae</taxon>
        <taxon>Coemansia</taxon>
    </lineage>
</organism>
<reference evidence="5 6" key="1">
    <citation type="journal article" date="2015" name="Genome Biol. Evol.">
        <title>Phylogenomic analyses indicate that early fungi evolved digesting cell walls of algal ancestors of land plants.</title>
        <authorList>
            <person name="Chang Y."/>
            <person name="Wang S."/>
            <person name="Sekimoto S."/>
            <person name="Aerts A.L."/>
            <person name="Choi C."/>
            <person name="Clum A."/>
            <person name="LaButti K.M."/>
            <person name="Lindquist E.A."/>
            <person name="Yee Ngan C."/>
            <person name="Ohm R.A."/>
            <person name="Salamov A.A."/>
            <person name="Grigoriev I.V."/>
            <person name="Spatafora J.W."/>
            <person name="Berbee M.L."/>
        </authorList>
    </citation>
    <scope>NUCLEOTIDE SEQUENCE [LARGE SCALE GENOMIC DNA]</scope>
    <source>
        <strain evidence="5 6">NRRL 1564</strain>
    </source>
</reference>
<dbReference type="Gene3D" id="3.30.50.10">
    <property type="entry name" value="Erythroid Transcription Factor GATA-1, subunit A"/>
    <property type="match status" value="1"/>
</dbReference>
<dbReference type="EMBL" id="KZ303509">
    <property type="protein sequence ID" value="PIA15257.1"/>
    <property type="molecule type" value="Genomic_DNA"/>
</dbReference>
<accession>A0A2G5B952</accession>
<evidence type="ECO:0000313" key="6">
    <source>
        <dbReference type="Proteomes" id="UP000242474"/>
    </source>
</evidence>
<feature type="region of interest" description="Disordered" evidence="3">
    <location>
        <begin position="64"/>
        <end position="93"/>
    </location>
</feature>